<evidence type="ECO:0000256" key="1">
    <source>
        <dbReference type="ARBA" id="ARBA00004651"/>
    </source>
</evidence>
<evidence type="ECO:0000256" key="4">
    <source>
        <dbReference type="ARBA" id="ARBA00022989"/>
    </source>
</evidence>
<keyword evidence="2" id="KW-1003">Cell membrane</keyword>
<dbReference type="EMBL" id="JAIQZJ010000014">
    <property type="protein sequence ID" value="MBZ5740460.1"/>
    <property type="molecule type" value="Genomic_DNA"/>
</dbReference>
<evidence type="ECO:0000256" key="6">
    <source>
        <dbReference type="ARBA" id="ARBA00038076"/>
    </source>
</evidence>
<proteinExistence type="inferred from homology"/>
<dbReference type="InterPro" id="IPR050250">
    <property type="entry name" value="Macrolide_Exporter_MacB"/>
</dbReference>
<dbReference type="PANTHER" id="PTHR30572:SF4">
    <property type="entry name" value="ABC TRANSPORTER PERMEASE YTRF"/>
    <property type="match status" value="1"/>
</dbReference>
<feature type="domain" description="MacB-like periplasmic core" evidence="9">
    <location>
        <begin position="482"/>
        <end position="647"/>
    </location>
</feature>
<feature type="transmembrane region" description="Helical" evidence="7">
    <location>
        <begin position="268"/>
        <end position="290"/>
    </location>
</feature>
<feature type="transmembrane region" description="Helical" evidence="7">
    <location>
        <begin position="726"/>
        <end position="747"/>
    </location>
</feature>
<feature type="transmembrane region" description="Helical" evidence="7">
    <location>
        <begin position="359"/>
        <end position="379"/>
    </location>
</feature>
<comment type="subcellular location">
    <subcellularLocation>
        <location evidence="1">Cell membrane</location>
        <topology evidence="1">Multi-pass membrane protein</topology>
    </subcellularLocation>
</comment>
<evidence type="ECO:0000259" key="9">
    <source>
        <dbReference type="Pfam" id="PF12704"/>
    </source>
</evidence>
<name>A0ABS7UI14_9ACTN</name>
<dbReference type="InterPro" id="IPR025857">
    <property type="entry name" value="MacB_PCD"/>
</dbReference>
<protein>
    <submittedName>
        <fullName evidence="10">ABC transporter permease</fullName>
    </submittedName>
</protein>
<feature type="domain" description="ABC3 transporter permease C-terminal" evidence="8">
    <location>
        <begin position="269"/>
        <end position="389"/>
    </location>
</feature>
<evidence type="ECO:0000256" key="7">
    <source>
        <dbReference type="SAM" id="Phobius"/>
    </source>
</evidence>
<comment type="similarity">
    <text evidence="6">Belongs to the ABC-4 integral membrane protein family.</text>
</comment>
<feature type="domain" description="MacB-like periplasmic core" evidence="9">
    <location>
        <begin position="18"/>
        <end position="200"/>
    </location>
</feature>
<evidence type="ECO:0000313" key="11">
    <source>
        <dbReference type="Proteomes" id="UP000780875"/>
    </source>
</evidence>
<keyword evidence="3 7" id="KW-0812">Transmembrane</keyword>
<evidence type="ECO:0000256" key="3">
    <source>
        <dbReference type="ARBA" id="ARBA00022692"/>
    </source>
</evidence>
<reference evidence="10 11" key="1">
    <citation type="submission" date="2021-09" db="EMBL/GenBank/DDBJ databases">
        <title>Whole genome sequence of Nocardioides sp. GBK3QG-3.</title>
        <authorList>
            <person name="Tuo L."/>
        </authorList>
    </citation>
    <scope>NUCLEOTIDE SEQUENCE [LARGE SCALE GENOMIC DNA]</scope>
    <source>
        <strain evidence="10 11">GBK3QG-3</strain>
    </source>
</reference>
<evidence type="ECO:0000256" key="5">
    <source>
        <dbReference type="ARBA" id="ARBA00023136"/>
    </source>
</evidence>
<feature type="transmembrane region" description="Helical" evidence="7">
    <location>
        <begin position="16"/>
        <end position="36"/>
    </location>
</feature>
<keyword evidence="5 7" id="KW-0472">Membrane</keyword>
<keyword evidence="4 7" id="KW-1133">Transmembrane helix</keyword>
<dbReference type="RefSeq" id="WP_224124820.1">
    <property type="nucleotide sequence ID" value="NZ_JAIQZJ010000014.1"/>
</dbReference>
<comment type="caution">
    <text evidence="10">The sequence shown here is derived from an EMBL/GenBank/DDBJ whole genome shotgun (WGS) entry which is preliminary data.</text>
</comment>
<dbReference type="PANTHER" id="PTHR30572">
    <property type="entry name" value="MEMBRANE COMPONENT OF TRANSPORTER-RELATED"/>
    <property type="match status" value="1"/>
</dbReference>
<sequence>MLRLVLSSVRHNAGRYLATLVAIVTGVGFYTAVGFISDRVIDSLEGNVDAQYGNVDVAVIPEDPTTAEGAAHDPAELRISQDSVDRLLALPGIEGGAGILTGSVAFLGDDGRAFATGATGRLWVTDPDLDPLQVDSGEAPTRSGQIAVDRGLADDEGLEVGDDVTLLTLAGKEPATIVGITSFGDSDALDDGGTVSISEADAFDWLNSGQHEYETYYLRGSGDQQDLVDEADAVVPSGFRAQTGDDFRDDQRETAGTFGNTLKKGLQAFAILALLVGGFVIYNTFSVIVAQRLRELAVLAAIGATPRQLKRSLRLEGLAIGVVGSVLGVVAGFVLTLLLDLVLRVTGNSLPGSGTTIGVANVVGGLVLGTVITVLSVMIPARRAARTEPIEAMRDAAVESNRLGRTRGLICLALVVLGLAATLVGTGIATIGLGLLAFMAGVFVGAPYIAKGGARLSRPLLERVGMEGRLAVDNSIRNPKRTATTANALLIGVFLVTLVAVAGNSMKDFAVGEVNKLQSADYLVTSTGGTIDPTFVSKLEQVPDVSRVAPFRREPVTIDGEATVVSSGDLGDLTAVANVRASAGSLDDLGPGKIAVLDTRPEAQGSAVELSTGSVQDQHVDVGSTVALEDNRGHQQDFTVVALIEPSLDSVQVGSLLDPDTFDSLFGQVAPTVAFLDVDSGAQSETKDAINDLADLRPDITVQEGNAIGQLIGTIFDFLIKAVTGLLLMSVVIALIGIINTMSLSILERRRELGLLRIIGMTDNRVRRMVTLESALIAFLGTLSGLISGLVVALALVLSINRLSEATISPSVPYLELVGILVLGVALGVLAALVPARRSTRLPVLDAIAAG</sequence>
<feature type="transmembrane region" description="Helical" evidence="7">
    <location>
        <begin position="775"/>
        <end position="800"/>
    </location>
</feature>
<organism evidence="10 11">
    <name type="scientific">Nocardioides mangrovi</name>
    <dbReference type="NCBI Taxonomy" id="2874580"/>
    <lineage>
        <taxon>Bacteria</taxon>
        <taxon>Bacillati</taxon>
        <taxon>Actinomycetota</taxon>
        <taxon>Actinomycetes</taxon>
        <taxon>Propionibacteriales</taxon>
        <taxon>Nocardioidaceae</taxon>
        <taxon>Nocardioides</taxon>
    </lineage>
</organism>
<feature type="domain" description="ABC3 transporter permease C-terminal" evidence="8">
    <location>
        <begin position="726"/>
        <end position="843"/>
    </location>
</feature>
<dbReference type="Proteomes" id="UP000780875">
    <property type="component" value="Unassembled WGS sequence"/>
</dbReference>
<dbReference type="Pfam" id="PF02687">
    <property type="entry name" value="FtsX"/>
    <property type="match status" value="2"/>
</dbReference>
<dbReference type="InterPro" id="IPR003838">
    <property type="entry name" value="ABC3_permease_C"/>
</dbReference>
<keyword evidence="11" id="KW-1185">Reference proteome</keyword>
<feature type="transmembrane region" description="Helical" evidence="7">
    <location>
        <begin position="317"/>
        <end position="339"/>
    </location>
</feature>
<feature type="transmembrane region" description="Helical" evidence="7">
    <location>
        <begin position="431"/>
        <end position="450"/>
    </location>
</feature>
<feature type="transmembrane region" description="Helical" evidence="7">
    <location>
        <begin position="486"/>
        <end position="506"/>
    </location>
</feature>
<evidence type="ECO:0000256" key="2">
    <source>
        <dbReference type="ARBA" id="ARBA00022475"/>
    </source>
</evidence>
<accession>A0ABS7UI14</accession>
<evidence type="ECO:0000259" key="8">
    <source>
        <dbReference type="Pfam" id="PF02687"/>
    </source>
</evidence>
<evidence type="ECO:0000313" key="10">
    <source>
        <dbReference type="EMBL" id="MBZ5740460.1"/>
    </source>
</evidence>
<dbReference type="Pfam" id="PF12704">
    <property type="entry name" value="MacB_PCD"/>
    <property type="match status" value="2"/>
</dbReference>
<feature type="transmembrane region" description="Helical" evidence="7">
    <location>
        <begin position="408"/>
        <end position="425"/>
    </location>
</feature>
<gene>
    <name evidence="10" type="ORF">K8U61_19955</name>
</gene>
<feature type="transmembrane region" description="Helical" evidence="7">
    <location>
        <begin position="812"/>
        <end position="834"/>
    </location>
</feature>